<feature type="signal peptide" evidence="1">
    <location>
        <begin position="1"/>
        <end position="16"/>
    </location>
</feature>
<reference evidence="2 3" key="1">
    <citation type="submission" date="2015-01" db="EMBL/GenBank/DDBJ databases">
        <title>Evolution of Trichinella species and genotypes.</title>
        <authorList>
            <person name="Korhonen P.K."/>
            <person name="Edoardo P."/>
            <person name="Giuseppe L.R."/>
            <person name="Gasser R.B."/>
        </authorList>
    </citation>
    <scope>NUCLEOTIDE SEQUENCE [LARGE SCALE GENOMIC DNA]</scope>
    <source>
        <strain evidence="2">ISS470</strain>
    </source>
</reference>
<accession>A0A0V1F9R6</accession>
<feature type="chain" id="PRO_5006877812" evidence="1">
    <location>
        <begin position="17"/>
        <end position="100"/>
    </location>
</feature>
<dbReference type="AlphaFoldDB" id="A0A0V1F9R6"/>
<keyword evidence="1" id="KW-0732">Signal</keyword>
<keyword evidence="3" id="KW-1185">Reference proteome</keyword>
<proteinExistence type="predicted"/>
<evidence type="ECO:0000313" key="3">
    <source>
        <dbReference type="Proteomes" id="UP000054995"/>
    </source>
</evidence>
<organism evidence="2 3">
    <name type="scientific">Trichinella pseudospiralis</name>
    <name type="common">Parasitic roundworm</name>
    <dbReference type="NCBI Taxonomy" id="6337"/>
    <lineage>
        <taxon>Eukaryota</taxon>
        <taxon>Metazoa</taxon>
        <taxon>Ecdysozoa</taxon>
        <taxon>Nematoda</taxon>
        <taxon>Enoplea</taxon>
        <taxon>Dorylaimia</taxon>
        <taxon>Trichinellida</taxon>
        <taxon>Trichinellidae</taxon>
        <taxon>Trichinella</taxon>
    </lineage>
</organism>
<dbReference type="Proteomes" id="UP000054995">
    <property type="component" value="Unassembled WGS sequence"/>
</dbReference>
<gene>
    <name evidence="2" type="ORF">T4D_15751</name>
</gene>
<name>A0A0V1F9R6_TRIPS</name>
<protein>
    <submittedName>
        <fullName evidence="2">Uncharacterized protein</fullName>
    </submittedName>
</protein>
<evidence type="ECO:0000313" key="2">
    <source>
        <dbReference type="EMBL" id="KRY82893.1"/>
    </source>
</evidence>
<evidence type="ECO:0000256" key="1">
    <source>
        <dbReference type="SAM" id="SignalP"/>
    </source>
</evidence>
<dbReference type="EMBL" id="JYDT01000158">
    <property type="protein sequence ID" value="KRY82893.1"/>
    <property type="molecule type" value="Genomic_DNA"/>
</dbReference>
<comment type="caution">
    <text evidence="2">The sequence shown here is derived from an EMBL/GenBank/DDBJ whole genome shotgun (WGS) entry which is preliminary data.</text>
</comment>
<sequence>MCLLLTTEVFIQICHGQMTGVCINQHDASNKLAMLVYDSCCMVNERTELAFTCQPGKLDKRTKHVLVHVNCSNQRLLCNCDPTRSQFAYNKQALLGHHLA</sequence>